<dbReference type="Proteomes" id="UP000095751">
    <property type="component" value="Unassembled WGS sequence"/>
</dbReference>
<dbReference type="GO" id="GO:0005737">
    <property type="term" value="C:cytoplasm"/>
    <property type="evidence" value="ECO:0007669"/>
    <property type="project" value="TreeGrafter"/>
</dbReference>
<evidence type="ECO:0000256" key="3">
    <source>
        <dbReference type="SAM" id="MobiDB-lite"/>
    </source>
</evidence>
<dbReference type="Pfam" id="PF02581">
    <property type="entry name" value="TMP-TENI"/>
    <property type="match status" value="1"/>
</dbReference>
<comment type="pathway">
    <text evidence="1">Cofactor biosynthesis; thiamine diphosphate biosynthesis.</text>
</comment>
<accession>A0A1E7ET04</accession>
<dbReference type="CDD" id="cd00564">
    <property type="entry name" value="TMP_TenI"/>
    <property type="match status" value="1"/>
</dbReference>
<feature type="compositionally biased region" description="Polar residues" evidence="3">
    <location>
        <begin position="21"/>
        <end position="30"/>
    </location>
</feature>
<proteinExistence type="predicted"/>
<feature type="region of interest" description="Disordered" evidence="3">
    <location>
        <begin position="1"/>
        <end position="50"/>
    </location>
</feature>
<organism evidence="5 6">
    <name type="scientific">Fragilariopsis cylindrus CCMP1102</name>
    <dbReference type="NCBI Taxonomy" id="635003"/>
    <lineage>
        <taxon>Eukaryota</taxon>
        <taxon>Sar</taxon>
        <taxon>Stramenopiles</taxon>
        <taxon>Ochrophyta</taxon>
        <taxon>Bacillariophyta</taxon>
        <taxon>Bacillariophyceae</taxon>
        <taxon>Bacillariophycidae</taxon>
        <taxon>Bacillariales</taxon>
        <taxon>Bacillariaceae</taxon>
        <taxon>Fragilariopsis</taxon>
    </lineage>
</organism>
<dbReference type="InterPro" id="IPR013785">
    <property type="entry name" value="Aldolase_TIM"/>
</dbReference>
<dbReference type="SUPFAM" id="SSF51391">
    <property type="entry name" value="Thiamin phosphate synthase"/>
    <property type="match status" value="1"/>
</dbReference>
<dbReference type="OrthoDB" id="4994at2759"/>
<dbReference type="PANTHER" id="PTHR20857:SF23">
    <property type="entry name" value="THIAMINE BIOSYNTHETIC BIFUNCTIONAL ENZYME"/>
    <property type="match status" value="1"/>
</dbReference>
<feature type="domain" description="Thiamine phosphate synthase/TenI" evidence="4">
    <location>
        <begin position="119"/>
        <end position="298"/>
    </location>
</feature>
<dbReference type="InterPro" id="IPR022998">
    <property type="entry name" value="ThiamineP_synth_TenI"/>
</dbReference>
<evidence type="ECO:0000256" key="1">
    <source>
        <dbReference type="ARBA" id="ARBA00004948"/>
    </source>
</evidence>
<sequence>MTSDTGGYRSSVPIPNRIDTALSSSLSQEQQYDDVKNNDDNNEDDEQLNFSFPNHRPILAIITEQDACQTDENMERTFNAIRQAVSTNQVDLVSVRLLLPSAQLVAVVGNEESKMNEDEDELLLFNQRACTLTEKLVQLSEQQQEQQQQQQYYQNIEDQEKQDNNTTNLVSVAVRGRAHGVHVKEHHLDQIPSIIDQFDYPIIIGTSAHSIKSALESYSVDKGKTTMGAIRPHYYFVDQLEGPELPGRIKHALSSSSSSSSSSLLQLPRILAIGGIDETNCHEPVAFGADGVAVIRAVLQADHPANIVEQMQSNMRMTMMMNDNHKR</sequence>
<dbReference type="InterPro" id="IPR036206">
    <property type="entry name" value="ThiamineP_synth_sf"/>
</dbReference>
<dbReference type="GO" id="GO:0004789">
    <property type="term" value="F:thiamine-phosphate diphosphorylase activity"/>
    <property type="evidence" value="ECO:0007669"/>
    <property type="project" value="TreeGrafter"/>
</dbReference>
<gene>
    <name evidence="5" type="ORF">FRACYDRAFT_249311</name>
</gene>
<name>A0A1E7ET04_9STRA</name>
<evidence type="ECO:0000313" key="5">
    <source>
        <dbReference type="EMBL" id="OEU08967.1"/>
    </source>
</evidence>
<protein>
    <recommendedName>
        <fullName evidence="4">Thiamine phosphate synthase/TenI domain-containing protein</fullName>
    </recommendedName>
</protein>
<evidence type="ECO:0000256" key="2">
    <source>
        <dbReference type="ARBA" id="ARBA00022977"/>
    </source>
</evidence>
<dbReference type="Gene3D" id="3.20.20.70">
    <property type="entry name" value="Aldolase class I"/>
    <property type="match status" value="1"/>
</dbReference>
<dbReference type="EMBL" id="KV784378">
    <property type="protein sequence ID" value="OEU08967.1"/>
    <property type="molecule type" value="Genomic_DNA"/>
</dbReference>
<dbReference type="AlphaFoldDB" id="A0A1E7ET04"/>
<dbReference type="PANTHER" id="PTHR20857">
    <property type="entry name" value="THIAMINE-PHOSPHATE PYROPHOSPHORYLASE"/>
    <property type="match status" value="1"/>
</dbReference>
<reference evidence="5 6" key="1">
    <citation type="submission" date="2016-09" db="EMBL/GenBank/DDBJ databases">
        <title>Extensive genetic diversity and differential bi-allelic expression allows diatom success in the polar Southern Ocean.</title>
        <authorList>
            <consortium name="DOE Joint Genome Institute"/>
            <person name="Mock T."/>
            <person name="Otillar R.P."/>
            <person name="Strauss J."/>
            <person name="Dupont C."/>
            <person name="Frickenhaus S."/>
            <person name="Maumus F."/>
            <person name="Mcmullan M."/>
            <person name="Sanges R."/>
            <person name="Schmutz J."/>
            <person name="Toseland A."/>
            <person name="Valas R."/>
            <person name="Veluchamy A."/>
            <person name="Ward B.J."/>
            <person name="Allen A."/>
            <person name="Barry K."/>
            <person name="Falciatore A."/>
            <person name="Ferrante M."/>
            <person name="Fortunato A.E."/>
            <person name="Gloeckner G."/>
            <person name="Gruber A."/>
            <person name="Hipkin R."/>
            <person name="Janech M."/>
            <person name="Kroth P."/>
            <person name="Leese F."/>
            <person name="Lindquist E."/>
            <person name="Lyon B.R."/>
            <person name="Martin J."/>
            <person name="Mayer C."/>
            <person name="Parker M."/>
            <person name="Quesneville H."/>
            <person name="Raymond J."/>
            <person name="Uhlig C."/>
            <person name="Valentin K.U."/>
            <person name="Worden A.Z."/>
            <person name="Armbrust E.V."/>
            <person name="Bowler C."/>
            <person name="Green B."/>
            <person name="Moulton V."/>
            <person name="Van Oosterhout C."/>
            <person name="Grigoriev I."/>
        </authorList>
    </citation>
    <scope>NUCLEOTIDE SEQUENCE [LARGE SCALE GENOMIC DNA]</scope>
    <source>
        <strain evidence="5 6">CCMP1102</strain>
    </source>
</reference>
<dbReference type="KEGG" id="fcy:FRACYDRAFT_249311"/>
<keyword evidence="2" id="KW-0784">Thiamine biosynthesis</keyword>
<evidence type="ECO:0000313" key="6">
    <source>
        <dbReference type="Proteomes" id="UP000095751"/>
    </source>
</evidence>
<evidence type="ECO:0000259" key="4">
    <source>
        <dbReference type="Pfam" id="PF02581"/>
    </source>
</evidence>
<keyword evidence="6" id="KW-1185">Reference proteome</keyword>
<dbReference type="GO" id="GO:0009228">
    <property type="term" value="P:thiamine biosynthetic process"/>
    <property type="evidence" value="ECO:0007669"/>
    <property type="project" value="UniProtKB-KW"/>
</dbReference>
<dbReference type="InParanoid" id="A0A1E7ET04"/>